<organism evidence="4 5">
    <name type="scientific">Lophium mytilinum</name>
    <dbReference type="NCBI Taxonomy" id="390894"/>
    <lineage>
        <taxon>Eukaryota</taxon>
        <taxon>Fungi</taxon>
        <taxon>Dikarya</taxon>
        <taxon>Ascomycota</taxon>
        <taxon>Pezizomycotina</taxon>
        <taxon>Dothideomycetes</taxon>
        <taxon>Pleosporomycetidae</taxon>
        <taxon>Mytilinidiales</taxon>
        <taxon>Mytilinidiaceae</taxon>
        <taxon>Lophium</taxon>
    </lineage>
</organism>
<dbReference type="PANTHER" id="PTHR43180">
    <property type="entry name" value="3-OXOACYL-(ACYL-CARRIER-PROTEIN) REDUCTASE (AFU_ORTHOLOGUE AFUA_6G11210)"/>
    <property type="match status" value="1"/>
</dbReference>
<dbReference type="GO" id="GO:0016491">
    <property type="term" value="F:oxidoreductase activity"/>
    <property type="evidence" value="ECO:0007669"/>
    <property type="project" value="UniProtKB-KW"/>
</dbReference>
<sequence>MSSSFPSAKSKTVIVTGGANGIGAQTVRTFHQNGSNVVIADLPFAKEAAEALISSLSDASRALYVPTNILNWSDMKLLYRQTVEQFGRVDIVIANAGAMESKDFYDLETDEDGDLKEPVEAYRIVDINLRGTMNSADGSRGSIVLIASTSGYFGGTSVVSYVASKHGVVGLFRASQKAADRWNVKLNVVAPFFTPTHITGSYAEKWNERGLPANTVEGVADAIIQTSTDGGKKGECILVAGKQIKEIELARTALVREWVGEDTANLMAEGGKFFDELGGYPLPKATRK</sequence>
<dbReference type="SUPFAM" id="SSF51735">
    <property type="entry name" value="NAD(P)-binding Rossmann-fold domains"/>
    <property type="match status" value="1"/>
</dbReference>
<dbReference type="OrthoDB" id="417891at2759"/>
<dbReference type="EMBL" id="MU004192">
    <property type="protein sequence ID" value="KAF2493343.1"/>
    <property type="molecule type" value="Genomic_DNA"/>
</dbReference>
<dbReference type="PRINTS" id="PR00081">
    <property type="entry name" value="GDHRDH"/>
</dbReference>
<accession>A0A6A6QNM2</accession>
<gene>
    <name evidence="4" type="ORF">BU16DRAFT_573688</name>
</gene>
<evidence type="ECO:0000256" key="1">
    <source>
        <dbReference type="ARBA" id="ARBA00006484"/>
    </source>
</evidence>
<keyword evidence="5" id="KW-1185">Reference proteome</keyword>
<dbReference type="PANTHER" id="PTHR43180:SF33">
    <property type="entry name" value="15-HYDROXYPROSTAGLANDIN DEHYDROGENASE [NAD(+)]-LIKE"/>
    <property type="match status" value="1"/>
</dbReference>
<dbReference type="InterPro" id="IPR036291">
    <property type="entry name" value="NAD(P)-bd_dom_sf"/>
</dbReference>
<proteinExistence type="inferred from homology"/>
<evidence type="ECO:0000256" key="3">
    <source>
        <dbReference type="RuleBase" id="RU000363"/>
    </source>
</evidence>
<keyword evidence="2" id="KW-0560">Oxidoreductase</keyword>
<name>A0A6A6QNM2_9PEZI</name>
<comment type="similarity">
    <text evidence="1 3">Belongs to the short-chain dehydrogenases/reductases (SDR) family.</text>
</comment>
<dbReference type="AlphaFoldDB" id="A0A6A6QNM2"/>
<dbReference type="Pfam" id="PF00106">
    <property type="entry name" value="adh_short"/>
    <property type="match status" value="1"/>
</dbReference>
<evidence type="ECO:0000256" key="2">
    <source>
        <dbReference type="ARBA" id="ARBA00023002"/>
    </source>
</evidence>
<dbReference type="Gene3D" id="3.40.50.720">
    <property type="entry name" value="NAD(P)-binding Rossmann-like Domain"/>
    <property type="match status" value="1"/>
</dbReference>
<dbReference type="Proteomes" id="UP000799750">
    <property type="component" value="Unassembled WGS sequence"/>
</dbReference>
<protein>
    <submittedName>
        <fullName evidence="4">NAD(P)-binding protein</fullName>
    </submittedName>
</protein>
<dbReference type="PRINTS" id="PR00080">
    <property type="entry name" value="SDRFAMILY"/>
</dbReference>
<reference evidence="4" key="1">
    <citation type="journal article" date="2020" name="Stud. Mycol.">
        <title>101 Dothideomycetes genomes: a test case for predicting lifestyles and emergence of pathogens.</title>
        <authorList>
            <person name="Haridas S."/>
            <person name="Albert R."/>
            <person name="Binder M."/>
            <person name="Bloem J."/>
            <person name="Labutti K."/>
            <person name="Salamov A."/>
            <person name="Andreopoulos B."/>
            <person name="Baker S."/>
            <person name="Barry K."/>
            <person name="Bills G."/>
            <person name="Bluhm B."/>
            <person name="Cannon C."/>
            <person name="Castanera R."/>
            <person name="Culley D."/>
            <person name="Daum C."/>
            <person name="Ezra D."/>
            <person name="Gonzalez J."/>
            <person name="Henrissat B."/>
            <person name="Kuo A."/>
            <person name="Liang C."/>
            <person name="Lipzen A."/>
            <person name="Lutzoni F."/>
            <person name="Magnuson J."/>
            <person name="Mondo S."/>
            <person name="Nolan M."/>
            <person name="Ohm R."/>
            <person name="Pangilinan J."/>
            <person name="Park H.-J."/>
            <person name="Ramirez L."/>
            <person name="Alfaro M."/>
            <person name="Sun H."/>
            <person name="Tritt A."/>
            <person name="Yoshinaga Y."/>
            <person name="Zwiers L.-H."/>
            <person name="Turgeon B."/>
            <person name="Goodwin S."/>
            <person name="Spatafora J."/>
            <person name="Crous P."/>
            <person name="Grigoriev I."/>
        </authorList>
    </citation>
    <scope>NUCLEOTIDE SEQUENCE</scope>
    <source>
        <strain evidence="4">CBS 269.34</strain>
    </source>
</reference>
<evidence type="ECO:0000313" key="5">
    <source>
        <dbReference type="Proteomes" id="UP000799750"/>
    </source>
</evidence>
<dbReference type="InterPro" id="IPR002347">
    <property type="entry name" value="SDR_fam"/>
</dbReference>
<evidence type="ECO:0000313" key="4">
    <source>
        <dbReference type="EMBL" id="KAF2493343.1"/>
    </source>
</evidence>